<feature type="transmembrane region" description="Helical" evidence="2">
    <location>
        <begin position="568"/>
        <end position="595"/>
    </location>
</feature>
<dbReference type="InterPro" id="IPR006668">
    <property type="entry name" value="Mg_transptr_MgtE_intracell_dom"/>
</dbReference>
<feature type="transmembrane region" description="Helical" evidence="2">
    <location>
        <begin position="485"/>
        <end position="508"/>
    </location>
</feature>
<dbReference type="Proteomes" id="UP000286050">
    <property type="component" value="Unassembled WGS sequence"/>
</dbReference>
<dbReference type="Pfam" id="PF03448">
    <property type="entry name" value="MgtE_N"/>
    <property type="match status" value="1"/>
</dbReference>
<protein>
    <submittedName>
        <fullName evidence="4">CBS domain-containing protein</fullName>
    </submittedName>
</protein>
<keyword evidence="2" id="KW-0812">Transmembrane</keyword>
<feature type="transmembrane region" description="Helical" evidence="2">
    <location>
        <begin position="444"/>
        <end position="465"/>
    </location>
</feature>
<dbReference type="Pfam" id="PF00571">
    <property type="entry name" value="CBS"/>
    <property type="match status" value="2"/>
</dbReference>
<evidence type="ECO:0000313" key="5">
    <source>
        <dbReference type="Proteomes" id="UP000286050"/>
    </source>
</evidence>
<dbReference type="AlphaFoldDB" id="A0A414FVP3"/>
<evidence type="ECO:0000313" key="4">
    <source>
        <dbReference type="EMBL" id="RHD55324.1"/>
    </source>
</evidence>
<dbReference type="SMART" id="SM00924">
    <property type="entry name" value="MgtE_N"/>
    <property type="match status" value="1"/>
</dbReference>
<dbReference type="SMART" id="SM00116">
    <property type="entry name" value="CBS"/>
    <property type="match status" value="2"/>
</dbReference>
<dbReference type="CDD" id="cd04606">
    <property type="entry name" value="CBS_pair_Mg_transporter"/>
    <property type="match status" value="1"/>
</dbReference>
<feature type="transmembrane region" description="Helical" evidence="2">
    <location>
        <begin position="528"/>
        <end position="548"/>
    </location>
</feature>
<dbReference type="EMBL" id="QSJI01000005">
    <property type="protein sequence ID" value="RHD55324.1"/>
    <property type="molecule type" value="Genomic_DNA"/>
</dbReference>
<dbReference type="GO" id="GO:0016020">
    <property type="term" value="C:membrane"/>
    <property type="evidence" value="ECO:0007669"/>
    <property type="project" value="InterPro"/>
</dbReference>
<dbReference type="InterPro" id="IPR000644">
    <property type="entry name" value="CBS_dom"/>
</dbReference>
<evidence type="ECO:0000259" key="3">
    <source>
        <dbReference type="PROSITE" id="PS51371"/>
    </source>
</evidence>
<dbReference type="PROSITE" id="PS51371">
    <property type="entry name" value="CBS"/>
    <property type="match status" value="2"/>
</dbReference>
<organism evidence="4 5">
    <name type="scientific">Collinsella intestinalis</name>
    <dbReference type="NCBI Taxonomy" id="147207"/>
    <lineage>
        <taxon>Bacteria</taxon>
        <taxon>Bacillati</taxon>
        <taxon>Actinomycetota</taxon>
        <taxon>Coriobacteriia</taxon>
        <taxon>Coriobacteriales</taxon>
        <taxon>Coriobacteriaceae</taxon>
        <taxon>Collinsella</taxon>
    </lineage>
</organism>
<sequence>MNYFSEMLRLPVVDAAGEKIGVVNDLGIATGEVFPRVTALAFQGPGKTPFMISWRKYVERFDEDGVYLKYPATDIRFSYLQPDEVLLARDIMNKQIVDTQGMKVVRVNDIKLSATGDNQLRLLGAEVGARGLLRAIHPLFERVSVKVAQMLGKPLSEDIIAWSYMDLLERSTKQIKLSVSHKTLSELHPADIADIIEQLDPRLRTQVFAQLDTEQAAEAITELDDDELMTEMLEGLSDREASTMLATMDPDDAAALIEELDYEKAEKLLRLMGVKEEKAIRNLLGYEEDTAGRIMTNQFVALPATATVQDAIDALRGLDEDFESIYYVYTTDVEGALTGVLSMRSLVVAEHTDRLKDLAYRDVVWVAPDLDQELVADEMTKYDLVAIPVCDENRHILGIVTVDDALDVIAEEHAEDLQIAGVSVSENNAGESTHAFSWFAQRQYWVLVWAIAACAIAAIVVPGLSGIDTSYMGMGEEGARQLVTGYGMLALMPISIMPIVLMASMRMVSFVKNSYLEYDERDDEPKPYLGFFIKTTLIGLVLAVVVYLCGELMVTTLFAESVTAEAATYLACFRNAGVVIAGTYMSAVIYFYILFRSDEKDQNISGTSLTFAAVLLSALAYTFLGAMPLL</sequence>
<dbReference type="PANTHER" id="PTHR43773">
    <property type="entry name" value="MAGNESIUM TRANSPORTER MGTE"/>
    <property type="match status" value="1"/>
</dbReference>
<keyword evidence="1" id="KW-0129">CBS domain</keyword>
<dbReference type="Gene3D" id="3.10.580.10">
    <property type="entry name" value="CBS-domain"/>
    <property type="match status" value="1"/>
</dbReference>
<dbReference type="PANTHER" id="PTHR43773:SF1">
    <property type="entry name" value="MAGNESIUM TRANSPORTER MGTE"/>
    <property type="match status" value="1"/>
</dbReference>
<evidence type="ECO:0000256" key="1">
    <source>
        <dbReference type="PROSITE-ProRule" id="PRU00703"/>
    </source>
</evidence>
<keyword evidence="2" id="KW-0472">Membrane</keyword>
<dbReference type="GO" id="GO:0015095">
    <property type="term" value="F:magnesium ion transmembrane transporter activity"/>
    <property type="evidence" value="ECO:0007669"/>
    <property type="project" value="InterPro"/>
</dbReference>
<dbReference type="InterPro" id="IPR038076">
    <property type="entry name" value="MgtE_N_sf"/>
</dbReference>
<comment type="caution">
    <text evidence="4">The sequence shown here is derived from an EMBL/GenBank/DDBJ whole genome shotgun (WGS) entry which is preliminary data.</text>
</comment>
<dbReference type="SUPFAM" id="SSF54631">
    <property type="entry name" value="CBS-domain pair"/>
    <property type="match status" value="1"/>
</dbReference>
<dbReference type="InterPro" id="IPR006669">
    <property type="entry name" value="MgtE_transporter"/>
</dbReference>
<dbReference type="Pfam" id="PF05239">
    <property type="entry name" value="PRC"/>
    <property type="match status" value="1"/>
</dbReference>
<dbReference type="Gene3D" id="1.25.60.10">
    <property type="entry name" value="MgtE N-terminal domain-like"/>
    <property type="match status" value="1"/>
</dbReference>
<proteinExistence type="predicted"/>
<dbReference type="InterPro" id="IPR046342">
    <property type="entry name" value="CBS_dom_sf"/>
</dbReference>
<feature type="transmembrane region" description="Helical" evidence="2">
    <location>
        <begin position="607"/>
        <end position="627"/>
    </location>
</feature>
<evidence type="ECO:0000256" key="2">
    <source>
        <dbReference type="SAM" id="Phobius"/>
    </source>
</evidence>
<dbReference type="InterPro" id="IPR027275">
    <property type="entry name" value="PRC-brl_dom"/>
</dbReference>
<dbReference type="SUPFAM" id="SSF158791">
    <property type="entry name" value="MgtE N-terminal domain-like"/>
    <property type="match status" value="1"/>
</dbReference>
<reference evidence="4 5" key="1">
    <citation type="submission" date="2018-08" db="EMBL/GenBank/DDBJ databases">
        <title>A genome reference for cultivated species of the human gut microbiota.</title>
        <authorList>
            <person name="Zou Y."/>
            <person name="Xue W."/>
            <person name="Luo G."/>
        </authorList>
    </citation>
    <scope>NUCLEOTIDE SEQUENCE [LARGE SCALE GENOMIC DNA]</scope>
    <source>
        <strain evidence="4 5">AM30-5LB</strain>
    </source>
</reference>
<feature type="domain" description="CBS" evidence="3">
    <location>
        <begin position="359"/>
        <end position="415"/>
    </location>
</feature>
<dbReference type="RefSeq" id="WP_118272127.1">
    <property type="nucleotide sequence ID" value="NZ_QSJI01000005.1"/>
</dbReference>
<gene>
    <name evidence="4" type="ORF">DW787_06375</name>
</gene>
<name>A0A414FVP3_9ACTN</name>
<keyword evidence="2" id="KW-1133">Transmembrane helix</keyword>
<feature type="domain" description="CBS" evidence="3">
    <location>
        <begin position="295"/>
        <end position="358"/>
    </location>
</feature>
<accession>A0A414FVP3</accession>